<dbReference type="SUPFAM" id="SSF111369">
    <property type="entry name" value="HlyD-like secretion proteins"/>
    <property type="match status" value="1"/>
</dbReference>
<protein>
    <submittedName>
        <fullName evidence="5">RND family efflux transporter, MFP subunit</fullName>
    </submittedName>
</protein>
<accession>A0ABY1B1R1</accession>
<keyword evidence="2" id="KW-0175">Coiled coil</keyword>
<proteinExistence type="inferred from homology"/>
<sequence length="325" mass="34565">MPDTPSTLLTGDIQARFVSELSFRSSGKVSAFFVDSGDEVTAGQVLARLDPVEQQAALDISNVEVEALDARVKLARADYRRQQRLMPKGYTNRNDYERAHAALQSAEAELMTARARRQVVSDGLQDAALVAVADGLIVARSIEPGEVVQAGQSVLSLAHAGARDAVFDLYEGMPAMAGVGAPIRLHALGDPGHEVEGHVREIAPMVSADSGTLRMRLTLPAETPAWPLGSTVVARLPVPTEAIVSLPWPALTRDGDLPAVWRLDDQQRARLTVVEVVRFEAGRVLLASGLAQGDRVVARGGQLLYPGQAVEVASLSAAQQGSATE</sequence>
<dbReference type="PANTHER" id="PTHR30469">
    <property type="entry name" value="MULTIDRUG RESISTANCE PROTEIN MDTA"/>
    <property type="match status" value="1"/>
</dbReference>
<organism evidence="5 6">
    <name type="scientific">Pseudomonas cuatrocienegasensis</name>
    <dbReference type="NCBI Taxonomy" id="543360"/>
    <lineage>
        <taxon>Bacteria</taxon>
        <taxon>Pseudomonadati</taxon>
        <taxon>Pseudomonadota</taxon>
        <taxon>Gammaproteobacteria</taxon>
        <taxon>Pseudomonadales</taxon>
        <taxon>Pseudomonadaceae</taxon>
        <taxon>Pseudomonas</taxon>
    </lineage>
</organism>
<feature type="domain" description="CusB-like beta-barrel" evidence="4">
    <location>
        <begin position="168"/>
        <end position="221"/>
    </location>
</feature>
<dbReference type="InterPro" id="IPR058792">
    <property type="entry name" value="Beta-barrel_RND_2"/>
</dbReference>
<dbReference type="Pfam" id="PF25954">
    <property type="entry name" value="Beta-barrel_RND_2"/>
    <property type="match status" value="1"/>
</dbReference>
<dbReference type="Gene3D" id="1.10.287.470">
    <property type="entry name" value="Helix hairpin bin"/>
    <property type="match status" value="1"/>
</dbReference>
<evidence type="ECO:0000256" key="2">
    <source>
        <dbReference type="ARBA" id="ARBA00023054"/>
    </source>
</evidence>
<keyword evidence="6" id="KW-1185">Reference proteome</keyword>
<comment type="caution">
    <text evidence="5">The sequence shown here is derived from an EMBL/GenBank/DDBJ whole genome shotgun (WGS) entry which is preliminary data.</text>
</comment>
<dbReference type="Gene3D" id="2.40.420.20">
    <property type="match status" value="1"/>
</dbReference>
<name>A0ABY1B1R1_9PSED</name>
<feature type="domain" description="Multidrug resistance protein MdtA-like barrel-sandwich hybrid" evidence="3">
    <location>
        <begin position="24"/>
        <end position="153"/>
    </location>
</feature>
<dbReference type="EMBL" id="FOFP01000001">
    <property type="protein sequence ID" value="SEP70601.1"/>
    <property type="molecule type" value="Genomic_DNA"/>
</dbReference>
<reference evidence="5 6" key="1">
    <citation type="submission" date="2016-10" db="EMBL/GenBank/DDBJ databases">
        <authorList>
            <person name="Varghese N."/>
            <person name="Submissions S."/>
        </authorList>
    </citation>
    <scope>NUCLEOTIDE SEQUENCE [LARGE SCALE GENOMIC DNA]</scope>
    <source>
        <strain evidence="5 6">CIP 109853</strain>
    </source>
</reference>
<evidence type="ECO:0000256" key="1">
    <source>
        <dbReference type="ARBA" id="ARBA00009477"/>
    </source>
</evidence>
<evidence type="ECO:0000313" key="6">
    <source>
        <dbReference type="Proteomes" id="UP000198512"/>
    </source>
</evidence>
<evidence type="ECO:0000259" key="3">
    <source>
        <dbReference type="Pfam" id="PF25917"/>
    </source>
</evidence>
<dbReference type="Pfam" id="PF25917">
    <property type="entry name" value="BSH_RND"/>
    <property type="match status" value="1"/>
</dbReference>
<dbReference type="Gene3D" id="2.40.50.100">
    <property type="match status" value="1"/>
</dbReference>
<dbReference type="InterPro" id="IPR058625">
    <property type="entry name" value="MdtA-like_BSH"/>
</dbReference>
<dbReference type="Proteomes" id="UP000198512">
    <property type="component" value="Unassembled WGS sequence"/>
</dbReference>
<dbReference type="RefSeq" id="WP_167362768.1">
    <property type="nucleotide sequence ID" value="NZ_FOFP01000001.1"/>
</dbReference>
<evidence type="ECO:0000313" key="5">
    <source>
        <dbReference type="EMBL" id="SEP70601.1"/>
    </source>
</evidence>
<gene>
    <name evidence="5" type="ORF">SAMN05216600_101371</name>
</gene>
<comment type="similarity">
    <text evidence="1">Belongs to the membrane fusion protein (MFP) (TC 8.A.1) family.</text>
</comment>
<dbReference type="PANTHER" id="PTHR30469:SF38">
    <property type="entry name" value="HLYD FAMILY SECRETION PROTEIN"/>
    <property type="match status" value="1"/>
</dbReference>
<dbReference type="Gene3D" id="2.40.30.170">
    <property type="match status" value="1"/>
</dbReference>
<dbReference type="NCBIfam" id="TIGR01730">
    <property type="entry name" value="RND_mfp"/>
    <property type="match status" value="1"/>
</dbReference>
<evidence type="ECO:0000259" key="4">
    <source>
        <dbReference type="Pfam" id="PF25954"/>
    </source>
</evidence>
<dbReference type="InterPro" id="IPR006143">
    <property type="entry name" value="RND_pump_MFP"/>
</dbReference>